<protein>
    <submittedName>
        <fullName evidence="1">Uncharacterized protein</fullName>
    </submittedName>
</protein>
<reference evidence="1" key="1">
    <citation type="submission" date="2024-03" db="EMBL/GenBank/DDBJ databases">
        <authorList>
            <person name="Lin W."/>
            <person name="Li D."/>
            <person name="Tong Y."/>
        </authorList>
    </citation>
    <scope>NUCLEOTIDE SEQUENCE</scope>
</reference>
<dbReference type="Proteomes" id="UP001459105">
    <property type="component" value="Segment"/>
</dbReference>
<evidence type="ECO:0000313" key="2">
    <source>
        <dbReference type="Proteomes" id="UP001459105"/>
    </source>
</evidence>
<proteinExistence type="predicted"/>
<sequence length="167" mass="18479">MATTQADRELQFSEGTDPKVMQVLKDLLSHPRTRVHILKGNTETGKPWYEQYDTCGYIGRSTGTKPIPLLVHNSRSFGGGAILTANILRIQTTTGKVLYEHPNAPRVIRFLMELDKLDCTYNLYVIEPDKDLDAGMVASGLKTVRAVNRVCTAIAGKGRYVLTKAGK</sequence>
<dbReference type="EMBL" id="PP438412">
    <property type="protein sequence ID" value="XAI95443.1"/>
    <property type="molecule type" value="Genomic_DNA"/>
</dbReference>
<organism evidence="1 2">
    <name type="scientific">Microcystis phage Mvi-JY20</name>
    <dbReference type="NCBI Taxonomy" id="3128146"/>
    <lineage>
        <taxon>Viruses</taxon>
        <taxon>Duplodnaviria</taxon>
        <taxon>Heunggongvirae</taxon>
        <taxon>Uroviricota</taxon>
        <taxon>Caudoviricetes</taxon>
    </lineage>
</organism>
<evidence type="ECO:0000313" key="1">
    <source>
        <dbReference type="EMBL" id="XAI95443.1"/>
    </source>
</evidence>
<name>A0AAX4QGF7_9CAUD</name>
<accession>A0AAX4QGF7</accession>